<dbReference type="GO" id="GO:0050308">
    <property type="term" value="F:sugar-phosphatase activity"/>
    <property type="evidence" value="ECO:0007669"/>
    <property type="project" value="TreeGrafter"/>
</dbReference>
<evidence type="ECO:0000256" key="1">
    <source>
        <dbReference type="SAM" id="MobiDB-lite"/>
    </source>
</evidence>
<dbReference type="SFLD" id="SFLDS00003">
    <property type="entry name" value="Haloacid_Dehalogenase"/>
    <property type="match status" value="1"/>
</dbReference>
<dbReference type="AlphaFoldDB" id="A0A7S1PGG5"/>
<gene>
    <name evidence="2" type="ORF">PCOS0759_LOCUS2348</name>
</gene>
<name>A0A7S1PGG5_9EUKA</name>
<proteinExistence type="predicted"/>
<dbReference type="SFLD" id="SFLDG01129">
    <property type="entry name" value="C1.5:_HAD__Beta-PGM__Phosphata"/>
    <property type="match status" value="1"/>
</dbReference>
<dbReference type="NCBIfam" id="TIGR01509">
    <property type="entry name" value="HAD-SF-IA-v3"/>
    <property type="match status" value="1"/>
</dbReference>
<feature type="compositionally biased region" description="Polar residues" evidence="1">
    <location>
        <begin position="1"/>
        <end position="16"/>
    </location>
</feature>
<dbReference type="InterPro" id="IPR023214">
    <property type="entry name" value="HAD_sf"/>
</dbReference>
<accession>A0A7S1PGG5</accession>
<dbReference type="Gene3D" id="1.10.150.240">
    <property type="entry name" value="Putative phosphatase, domain 2"/>
    <property type="match status" value="1"/>
</dbReference>
<dbReference type="InterPro" id="IPR006439">
    <property type="entry name" value="HAD-SF_hydro_IA"/>
</dbReference>
<dbReference type="InterPro" id="IPR023198">
    <property type="entry name" value="PGP-like_dom2"/>
</dbReference>
<dbReference type="EMBL" id="HBGD01002835">
    <property type="protein sequence ID" value="CAD9079116.1"/>
    <property type="molecule type" value="Transcribed_RNA"/>
</dbReference>
<organism evidence="2">
    <name type="scientific">Percolomonas cosmopolitus</name>
    <dbReference type="NCBI Taxonomy" id="63605"/>
    <lineage>
        <taxon>Eukaryota</taxon>
        <taxon>Discoba</taxon>
        <taxon>Heterolobosea</taxon>
        <taxon>Tetramitia</taxon>
        <taxon>Eutetramitia</taxon>
        <taxon>Percolomonadidae</taxon>
        <taxon>Percolomonas</taxon>
    </lineage>
</organism>
<protein>
    <submittedName>
        <fullName evidence="2">Uncharacterized protein</fullName>
    </submittedName>
</protein>
<dbReference type="InterPro" id="IPR051806">
    <property type="entry name" value="HAD-like_SPP"/>
</dbReference>
<evidence type="ECO:0000313" key="2">
    <source>
        <dbReference type="EMBL" id="CAD9079116.1"/>
    </source>
</evidence>
<dbReference type="PANTHER" id="PTHR43481:SF4">
    <property type="entry name" value="GLYCEROL-1-PHOSPHATE PHOSPHOHYDROLASE 1-RELATED"/>
    <property type="match status" value="1"/>
</dbReference>
<dbReference type="InterPro" id="IPR036412">
    <property type="entry name" value="HAD-like_sf"/>
</dbReference>
<reference evidence="2" key="1">
    <citation type="submission" date="2021-01" db="EMBL/GenBank/DDBJ databases">
        <authorList>
            <person name="Corre E."/>
            <person name="Pelletier E."/>
            <person name="Niang G."/>
            <person name="Scheremetjew M."/>
            <person name="Finn R."/>
            <person name="Kale V."/>
            <person name="Holt S."/>
            <person name="Cochrane G."/>
            <person name="Meng A."/>
            <person name="Brown T."/>
            <person name="Cohen L."/>
        </authorList>
    </citation>
    <scope>NUCLEOTIDE SEQUENCE</scope>
    <source>
        <strain evidence="2">WS</strain>
    </source>
</reference>
<feature type="region of interest" description="Disordered" evidence="1">
    <location>
        <begin position="1"/>
        <end position="22"/>
    </location>
</feature>
<dbReference type="SUPFAM" id="SSF56784">
    <property type="entry name" value="HAD-like"/>
    <property type="match status" value="1"/>
</dbReference>
<sequence>MTQSTSTQQQPENTTDSKNRPITIDAKLIPHDAKAVVFDCDGTLVDSMPAHFIAWSHVASRYNFSFPEDLFYEWGGITARQIIKDLAEQQNLGELPVDEIITEKGAFLAKYEEDHALEAVAEVVAHLHYLREHRPDVKLAVCSGGERKTVMRALNILKLDTAWFGAIVTSEDYPKGKPEPDAYLVTAQKLGVEPKYCVGVEDTNTGLKSIEAAGYMKGIDVRDLRKSTQKKE</sequence>
<dbReference type="PANTHER" id="PTHR43481">
    <property type="entry name" value="FRUCTOSE-1-PHOSPHATE PHOSPHATASE"/>
    <property type="match status" value="1"/>
</dbReference>
<dbReference type="Pfam" id="PF00702">
    <property type="entry name" value="Hydrolase"/>
    <property type="match status" value="1"/>
</dbReference>
<dbReference type="CDD" id="cd07505">
    <property type="entry name" value="HAD_BPGM-like"/>
    <property type="match status" value="1"/>
</dbReference>
<dbReference type="Gene3D" id="3.40.50.1000">
    <property type="entry name" value="HAD superfamily/HAD-like"/>
    <property type="match status" value="1"/>
</dbReference>